<keyword evidence="7" id="KW-1003">Cell membrane</keyword>
<evidence type="ECO:0000313" key="21">
    <source>
        <dbReference type="EMBL" id="CAI5783939.1"/>
    </source>
</evidence>
<comment type="subcellular location">
    <subcellularLocation>
        <location evidence="2">Cell membrane</location>
    </subcellularLocation>
    <subcellularLocation>
        <location evidence="4">Cytoplasm</location>
        <location evidence="4">Perinuclear region</location>
    </subcellularLocation>
    <subcellularLocation>
        <location evidence="3">Midbody</location>
        <location evidence="3">Midbody ring</location>
    </subcellularLocation>
</comment>
<dbReference type="Pfam" id="PF15277">
    <property type="entry name" value="Sec3-PIP2_bind"/>
    <property type="match status" value="2"/>
</dbReference>
<evidence type="ECO:0000256" key="11">
    <source>
        <dbReference type="ARBA" id="ARBA00022927"/>
    </source>
</evidence>
<dbReference type="InterPro" id="IPR048628">
    <property type="entry name" value="Sec3_C"/>
</dbReference>
<evidence type="ECO:0000256" key="1">
    <source>
        <dbReference type="ARBA" id="ARBA00002660"/>
    </source>
</evidence>
<evidence type="ECO:0000256" key="14">
    <source>
        <dbReference type="ARBA" id="ARBA00061758"/>
    </source>
</evidence>
<evidence type="ECO:0000256" key="16">
    <source>
        <dbReference type="ARBA" id="ARBA00072567"/>
    </source>
</evidence>
<dbReference type="EMBL" id="OX395134">
    <property type="protein sequence ID" value="CAI5783939.1"/>
    <property type="molecule type" value="Genomic_DNA"/>
</dbReference>
<comment type="subunit">
    <text evidence="14">The exocyst complex is composed of EXOC1, EXOC2, EXOC3, EXOC4, EXOC5, EXOC6, EXOC7 and EXOC8. Interacts with EEF1A1. Interacts with SLC6A9; interaction increases the transporter capacity of SLC6A9 probably by promoting its insertion into the cell membrane.</text>
</comment>
<feature type="region of interest" description="Disordered" evidence="19">
    <location>
        <begin position="624"/>
        <end position="649"/>
    </location>
</feature>
<evidence type="ECO:0000256" key="15">
    <source>
        <dbReference type="ARBA" id="ARBA00068988"/>
    </source>
</evidence>
<dbReference type="InterPro" id="IPR028258">
    <property type="entry name" value="Sec3-PIP2_bind"/>
</dbReference>
<feature type="domain" description="Exocyst complex component Sec3 PIP2-binding N-terminal" evidence="20">
    <location>
        <begin position="201"/>
        <end position="292"/>
    </location>
</feature>
<evidence type="ECO:0000259" key="20">
    <source>
        <dbReference type="SMART" id="SM01313"/>
    </source>
</evidence>
<evidence type="ECO:0000256" key="6">
    <source>
        <dbReference type="ARBA" id="ARBA00022448"/>
    </source>
</evidence>
<keyword evidence="12 18" id="KW-0175">Coiled coil</keyword>
<dbReference type="GO" id="GO:0000145">
    <property type="term" value="C:exocyst"/>
    <property type="evidence" value="ECO:0007669"/>
    <property type="project" value="InterPro"/>
</dbReference>
<evidence type="ECO:0000256" key="13">
    <source>
        <dbReference type="ARBA" id="ARBA00023136"/>
    </source>
</evidence>
<dbReference type="InterPro" id="IPR019160">
    <property type="entry name" value="Sec3_CC"/>
</dbReference>
<dbReference type="GO" id="GO:0090543">
    <property type="term" value="C:Flemming body"/>
    <property type="evidence" value="ECO:0007669"/>
    <property type="project" value="UniProtKB-SubCell"/>
</dbReference>
<keyword evidence="13" id="KW-0472">Membrane</keyword>
<keyword evidence="11" id="KW-0653">Protein transport</keyword>
<gene>
    <name evidence="21" type="ORF">PODLI_1B039099</name>
</gene>
<accession>A0AA35PD69</accession>
<evidence type="ECO:0000256" key="19">
    <source>
        <dbReference type="SAM" id="MobiDB-lite"/>
    </source>
</evidence>
<evidence type="ECO:0000256" key="4">
    <source>
        <dbReference type="ARBA" id="ARBA00004556"/>
    </source>
</evidence>
<reference evidence="21" key="1">
    <citation type="submission" date="2022-12" db="EMBL/GenBank/DDBJ databases">
        <authorList>
            <person name="Alioto T."/>
            <person name="Alioto T."/>
            <person name="Gomez Garrido J."/>
        </authorList>
    </citation>
    <scope>NUCLEOTIDE SEQUENCE</scope>
</reference>
<dbReference type="FunFam" id="2.30.29.90:FF:000004">
    <property type="entry name" value="Exocyst complex component 1 like"/>
    <property type="match status" value="1"/>
</dbReference>
<sequence>MSSLVKEDLNKKLFKSLGQRLYEFIEVECSGKDRFYLCASVTKGEEVQITMVKHFRIGLDENYEISEKWFLDDLEMIDGKEADTDNPWFDMHFKKVYSWEAYSCASKYAFARTLNKLNEMYLQKDLKIVNFDFTYINDGSLWSSNNGDDCLRSSFGKGLFSPAQAAGSEKMTAIKHALQRDIFTPNDERLLSIVNVCKAGKKKRNCFLCATVTTERPVQVNVVKVKKSDKGDFYKRQTAWVLRDLAVVDAKDAIKENPEFDLHFEKVYKWVASSIAEKNTFISCIWKLNQRYIRKKIDFINVSSQLLEESVPSGENQNVAGGDEEVVDEYQELNAREEQDIEIMMEGCEYAISNAEAFADKLSRELQVLDGANIHSIMASEKQVNILMKLLDEALKEVDQIEVKLSSYEEMLQSVKEQMDQISESNHLIHLSNTNNLKLLSEIEFLVNHMDLAKGHIKALQEGDLSSSRGIEACTNAADALLQCMSVTLQPGHEMLHAVKQQQQRFSDLREQFARRLASHLNNVFVQQGHDQSSTLAQHSIELTLPNHHPFHRDLLRYAKLMEWLKNTDYGKYEGLTTNYMDYLSRLYDREIKDFFEVAKIKMTGATKEGKKFGLHGSSGKLTGSTSSLNKLSVQSSGNRRSQSSSLLDMGNMSASDLDVADRTKFDKIFEQVLSELEPLCLAEQDFISKFFKLQQHLSIPGTPMSDAEEVDGGTLSRAHNTGGLQSMSSENHMIRQMMIKIFRCVEPELNHLIALGDKIDSFNSLYMLVKMSHHVWTAQNVDPTSFLSTTLGNVLVTVKRNFDKCISNQIKQMEDVKISKKSKVGILPFVAEFEEFAALAESIFRNAERRGDLDKAYLKLIRGVFTNVEKVANESQKTPRDVVMMENFHHIFATLSRLKISCLEAEKKEAKQKYTDHLQSYVIYSLGQPLEKLNHFFEGVEARVAQGVREEEVSYQLAFNKQELRKVIKEYPGKEVKKGLDNLYKKVDKHLCEEENLLQVVWHSMQDEFIRQYKHFEGLIARCYPGSGITMEFTIQDILDYFSSIAQSH</sequence>
<evidence type="ECO:0000256" key="2">
    <source>
        <dbReference type="ARBA" id="ARBA00004236"/>
    </source>
</evidence>
<protein>
    <recommendedName>
        <fullName evidence="15">Exocyst complex component 1</fullName>
    </recommendedName>
    <alternativeName>
        <fullName evidence="16">Exocyst complex component 1-like</fullName>
    </alternativeName>
    <alternativeName>
        <fullName evidence="17">Exocyst complex component Sec3</fullName>
    </alternativeName>
</protein>
<feature type="domain" description="Exocyst complex component Sec3 PIP2-binding N-terminal" evidence="20">
    <location>
        <begin position="30"/>
        <end position="121"/>
    </location>
</feature>
<evidence type="ECO:0000256" key="5">
    <source>
        <dbReference type="ARBA" id="ARBA00006518"/>
    </source>
</evidence>
<evidence type="ECO:0000256" key="9">
    <source>
        <dbReference type="ARBA" id="ARBA00022490"/>
    </source>
</evidence>
<evidence type="ECO:0000256" key="17">
    <source>
        <dbReference type="ARBA" id="ARBA00079611"/>
    </source>
</evidence>
<name>A0AA35PD69_9SAUR</name>
<dbReference type="GO" id="GO:0015031">
    <property type="term" value="P:protein transport"/>
    <property type="evidence" value="ECO:0007669"/>
    <property type="project" value="UniProtKB-KW"/>
</dbReference>
<proteinExistence type="inferred from homology"/>
<dbReference type="CDD" id="cd14682">
    <property type="entry name" value="PH-EXOC1_like"/>
    <property type="match status" value="1"/>
</dbReference>
<dbReference type="GO" id="GO:0005886">
    <property type="term" value="C:plasma membrane"/>
    <property type="evidence" value="ECO:0007669"/>
    <property type="project" value="UniProtKB-SubCell"/>
</dbReference>
<dbReference type="GO" id="GO:0006887">
    <property type="term" value="P:exocytosis"/>
    <property type="evidence" value="ECO:0007669"/>
    <property type="project" value="UniProtKB-KW"/>
</dbReference>
<dbReference type="GO" id="GO:0005546">
    <property type="term" value="F:phosphatidylinositol-4,5-bisphosphate binding"/>
    <property type="evidence" value="ECO:0007669"/>
    <property type="project" value="TreeGrafter"/>
</dbReference>
<evidence type="ECO:0000256" key="12">
    <source>
        <dbReference type="ARBA" id="ARBA00023054"/>
    </source>
</evidence>
<dbReference type="Pfam" id="PF20654">
    <property type="entry name" value="Sec3_C-term"/>
    <property type="match status" value="1"/>
</dbReference>
<keyword evidence="8" id="KW-0268">Exocytosis</keyword>
<dbReference type="FunFam" id="2.30.29.90:FF:000001">
    <property type="entry name" value="exocyst complex component 1 isoform X1"/>
    <property type="match status" value="1"/>
</dbReference>
<evidence type="ECO:0000256" key="18">
    <source>
        <dbReference type="SAM" id="Coils"/>
    </source>
</evidence>
<comment type="function">
    <text evidence="1">Component of the exocyst complex involved in the docking of exocytic vesicles with fusion sites on the plasma membrane.</text>
</comment>
<evidence type="ECO:0000256" key="7">
    <source>
        <dbReference type="ARBA" id="ARBA00022475"/>
    </source>
</evidence>
<evidence type="ECO:0000256" key="10">
    <source>
        <dbReference type="ARBA" id="ARBA00022553"/>
    </source>
</evidence>
<dbReference type="GO" id="GO:0006893">
    <property type="term" value="P:Golgi to plasma membrane transport"/>
    <property type="evidence" value="ECO:0007669"/>
    <property type="project" value="TreeGrafter"/>
</dbReference>
<dbReference type="SMART" id="SM01313">
    <property type="entry name" value="Sec3-PIP2_bind"/>
    <property type="match status" value="2"/>
</dbReference>
<dbReference type="PANTHER" id="PTHR16092:SF33">
    <property type="entry name" value="EXOCYST COMPLEX COMPONENT 1"/>
    <property type="match status" value="1"/>
</dbReference>
<keyword evidence="9" id="KW-0963">Cytoplasm</keyword>
<evidence type="ECO:0000256" key="8">
    <source>
        <dbReference type="ARBA" id="ARBA00022483"/>
    </source>
</evidence>
<dbReference type="AlphaFoldDB" id="A0AA35PD69"/>
<dbReference type="CDD" id="cd14683">
    <property type="entry name" value="PH-EXOC1"/>
    <property type="match status" value="1"/>
</dbReference>
<dbReference type="Proteomes" id="UP001178461">
    <property type="component" value="Chromosome 9"/>
</dbReference>
<dbReference type="PANTHER" id="PTHR16092">
    <property type="entry name" value="SEC3/SYNTAXIN-RELATED"/>
    <property type="match status" value="1"/>
</dbReference>
<evidence type="ECO:0000313" key="22">
    <source>
        <dbReference type="Proteomes" id="UP001178461"/>
    </source>
</evidence>
<keyword evidence="6" id="KW-0813">Transport</keyword>
<dbReference type="Pfam" id="PF09763">
    <property type="entry name" value="Sec3_CC"/>
    <property type="match status" value="1"/>
</dbReference>
<keyword evidence="10" id="KW-0597">Phosphoprotein</keyword>
<evidence type="ECO:0000256" key="3">
    <source>
        <dbReference type="ARBA" id="ARBA00004476"/>
    </source>
</evidence>
<organism evidence="21 22">
    <name type="scientific">Podarcis lilfordi</name>
    <name type="common">Lilford's wall lizard</name>
    <dbReference type="NCBI Taxonomy" id="74358"/>
    <lineage>
        <taxon>Eukaryota</taxon>
        <taxon>Metazoa</taxon>
        <taxon>Chordata</taxon>
        <taxon>Craniata</taxon>
        <taxon>Vertebrata</taxon>
        <taxon>Euteleostomi</taxon>
        <taxon>Lepidosauria</taxon>
        <taxon>Squamata</taxon>
        <taxon>Bifurcata</taxon>
        <taxon>Unidentata</taxon>
        <taxon>Episquamata</taxon>
        <taxon>Laterata</taxon>
        <taxon>Lacertibaenia</taxon>
        <taxon>Lacertidae</taxon>
        <taxon>Podarcis</taxon>
    </lineage>
</organism>
<feature type="compositionally biased region" description="Low complexity" evidence="19">
    <location>
        <begin position="624"/>
        <end position="646"/>
    </location>
</feature>
<dbReference type="Gene3D" id="2.30.29.90">
    <property type="match status" value="2"/>
</dbReference>
<dbReference type="GO" id="GO:0048471">
    <property type="term" value="C:perinuclear region of cytoplasm"/>
    <property type="evidence" value="ECO:0007669"/>
    <property type="project" value="UniProtKB-SubCell"/>
</dbReference>
<comment type="similarity">
    <text evidence="5">Belongs to the SEC3 family.</text>
</comment>
<keyword evidence="22" id="KW-1185">Reference proteome</keyword>
<feature type="coiled-coil region" evidence="18">
    <location>
        <begin position="377"/>
        <end position="425"/>
    </location>
</feature>